<dbReference type="FunFam" id="1.25.40.10:FF:000348">
    <property type="entry name" value="Pentatricopeptide repeat-containing protein chloroplastic"/>
    <property type="match status" value="1"/>
</dbReference>
<dbReference type="EMBL" id="CAMAPE010000077">
    <property type="protein sequence ID" value="CAH9118547.1"/>
    <property type="molecule type" value="Genomic_DNA"/>
</dbReference>
<dbReference type="PANTHER" id="PTHR47926">
    <property type="entry name" value="PENTATRICOPEPTIDE REPEAT-CONTAINING PROTEIN"/>
    <property type="match status" value="1"/>
</dbReference>
<dbReference type="Proteomes" id="UP001152484">
    <property type="component" value="Unassembled WGS sequence"/>
</dbReference>
<feature type="repeat" description="PPR" evidence="3">
    <location>
        <begin position="162"/>
        <end position="196"/>
    </location>
</feature>
<dbReference type="SUPFAM" id="SSF48452">
    <property type="entry name" value="TPR-like"/>
    <property type="match status" value="1"/>
</dbReference>
<organism evidence="5 6">
    <name type="scientific">Cuscuta europaea</name>
    <name type="common">European dodder</name>
    <dbReference type="NCBI Taxonomy" id="41803"/>
    <lineage>
        <taxon>Eukaryota</taxon>
        <taxon>Viridiplantae</taxon>
        <taxon>Streptophyta</taxon>
        <taxon>Embryophyta</taxon>
        <taxon>Tracheophyta</taxon>
        <taxon>Spermatophyta</taxon>
        <taxon>Magnoliopsida</taxon>
        <taxon>eudicotyledons</taxon>
        <taxon>Gunneridae</taxon>
        <taxon>Pentapetalae</taxon>
        <taxon>asterids</taxon>
        <taxon>lamiids</taxon>
        <taxon>Solanales</taxon>
        <taxon>Convolvulaceae</taxon>
        <taxon>Cuscuteae</taxon>
        <taxon>Cuscuta</taxon>
        <taxon>Cuscuta subgen. Cuscuta</taxon>
    </lineage>
</organism>
<dbReference type="GO" id="GO:0008270">
    <property type="term" value="F:zinc ion binding"/>
    <property type="evidence" value="ECO:0007669"/>
    <property type="project" value="InterPro"/>
</dbReference>
<feature type="repeat" description="PPR" evidence="3">
    <location>
        <begin position="367"/>
        <end position="397"/>
    </location>
</feature>
<dbReference type="NCBIfam" id="TIGR00756">
    <property type="entry name" value="PPR"/>
    <property type="match status" value="6"/>
</dbReference>
<dbReference type="Pfam" id="PF13041">
    <property type="entry name" value="PPR_2"/>
    <property type="match status" value="3"/>
</dbReference>
<evidence type="ECO:0000256" key="3">
    <source>
        <dbReference type="PROSITE-ProRule" id="PRU00708"/>
    </source>
</evidence>
<name>A0A9P0ZX85_CUSEU</name>
<dbReference type="InterPro" id="IPR046960">
    <property type="entry name" value="PPR_At4g14850-like_plant"/>
</dbReference>
<dbReference type="AlphaFoldDB" id="A0A9P0ZX85"/>
<comment type="similarity">
    <text evidence="1">Belongs to the PPR family. PCMP-H subfamily.</text>
</comment>
<feature type="repeat" description="PPR" evidence="3">
    <location>
        <begin position="233"/>
        <end position="267"/>
    </location>
</feature>
<evidence type="ECO:0000313" key="6">
    <source>
        <dbReference type="Proteomes" id="UP001152484"/>
    </source>
</evidence>
<dbReference type="PROSITE" id="PS51375">
    <property type="entry name" value="PPR"/>
    <property type="match status" value="5"/>
</dbReference>
<keyword evidence="6" id="KW-1185">Reference proteome</keyword>
<feature type="domain" description="DYW" evidence="4">
    <location>
        <begin position="614"/>
        <end position="706"/>
    </location>
</feature>
<reference evidence="5" key="1">
    <citation type="submission" date="2022-07" db="EMBL/GenBank/DDBJ databases">
        <authorList>
            <person name="Macas J."/>
            <person name="Novak P."/>
            <person name="Neumann P."/>
        </authorList>
    </citation>
    <scope>NUCLEOTIDE SEQUENCE</scope>
</reference>
<evidence type="ECO:0000313" key="5">
    <source>
        <dbReference type="EMBL" id="CAH9118547.1"/>
    </source>
</evidence>
<proteinExistence type="inferred from homology"/>
<dbReference type="OrthoDB" id="185373at2759"/>
<keyword evidence="2" id="KW-0677">Repeat</keyword>
<protein>
    <recommendedName>
        <fullName evidence="4">DYW domain-containing protein</fullName>
    </recommendedName>
</protein>
<evidence type="ECO:0000259" key="4">
    <source>
        <dbReference type="Pfam" id="PF14432"/>
    </source>
</evidence>
<dbReference type="InterPro" id="IPR032867">
    <property type="entry name" value="DYW_dom"/>
</dbReference>
<gene>
    <name evidence="5" type="ORF">CEURO_LOCUS21985</name>
</gene>
<dbReference type="PANTHER" id="PTHR47926:SF523">
    <property type="entry name" value="DYW DOMAIN-CONTAINING PROTEIN"/>
    <property type="match status" value="1"/>
</dbReference>
<dbReference type="Gene3D" id="1.25.40.10">
    <property type="entry name" value="Tetratricopeptide repeat domain"/>
    <property type="match status" value="4"/>
</dbReference>
<comment type="caution">
    <text evidence="5">The sequence shown here is derived from an EMBL/GenBank/DDBJ whole genome shotgun (WGS) entry which is preliminary data.</text>
</comment>
<evidence type="ECO:0000256" key="2">
    <source>
        <dbReference type="ARBA" id="ARBA00022737"/>
    </source>
</evidence>
<evidence type="ECO:0000256" key="1">
    <source>
        <dbReference type="ARBA" id="ARBA00006643"/>
    </source>
</evidence>
<dbReference type="Pfam" id="PF20431">
    <property type="entry name" value="E_motif"/>
    <property type="match status" value="1"/>
</dbReference>
<dbReference type="InterPro" id="IPR046848">
    <property type="entry name" value="E_motif"/>
</dbReference>
<feature type="repeat" description="PPR" evidence="3">
    <location>
        <begin position="398"/>
        <end position="432"/>
    </location>
</feature>
<dbReference type="Pfam" id="PF01535">
    <property type="entry name" value="PPR"/>
    <property type="match status" value="3"/>
</dbReference>
<dbReference type="GO" id="GO:0009451">
    <property type="term" value="P:RNA modification"/>
    <property type="evidence" value="ECO:0007669"/>
    <property type="project" value="InterPro"/>
</dbReference>
<feature type="repeat" description="PPR" evidence="3">
    <location>
        <begin position="295"/>
        <end position="329"/>
    </location>
</feature>
<dbReference type="FunFam" id="1.25.40.10:FF:000090">
    <property type="entry name" value="Pentatricopeptide repeat-containing protein, chloroplastic"/>
    <property type="match status" value="1"/>
</dbReference>
<dbReference type="Pfam" id="PF14432">
    <property type="entry name" value="DYW_deaminase"/>
    <property type="match status" value="1"/>
</dbReference>
<dbReference type="GO" id="GO:0003723">
    <property type="term" value="F:RNA binding"/>
    <property type="evidence" value="ECO:0007669"/>
    <property type="project" value="InterPro"/>
</dbReference>
<dbReference type="InterPro" id="IPR002885">
    <property type="entry name" value="PPR_rpt"/>
</dbReference>
<sequence length="706" mass="78360">MIIISSLIVKSTRAKLLAKDKKAAREAFGAYNEPPTGDAKSWLCLKTALNGVRALVCPSEGFAPNAQSTNDLQHVTILSKGSQPFTPFSQLHEQKLLESHLVSLLDVCNGLLQIRQVHAHVIRRGVDQCCYVLTKLIRTLTKINVPVDPYPRLVFERVKDRNPFLWTAMIRGYCMEGSLEEAFWMYGLMRREGLSPVSFTFTALLKACSDVLELQLGCQIHCQCVKVGRLSSDLYTMNTLIDMYVKCGLLDCGRKVFDEMPVRDAISWTSLIFAYAKSGDMGSAMELFDGLPFKDMVAWTTMVTGLAQNGKPNESIEIFCRMQNAGVETDDVTLSGVISACAQLGSTKHADWIRSVAERSGYGPANNVVVGSALIDMYSKCGSVENAHDVFEKMKMKNVFSYSSMILGFAMHGHASRALDLFESMLRTNSRPNDVTFLGVLLACSYSGLVEQAKHFFHAMENKFGINPAVNHYACMVDVLGRAGKLEEALDLIRNMPIKPNGGVWGALLGGCRIHSNPEVAEIAANHLLELEPDGIGNFVLLANIYASAGRWEDVLKVRKMMKSRLLRKSPSRSWVEGKDGEIREFYAGDSTDPMSCEIMRVLEDLVVQLGFGGYEPNLSCVPYDLGDKEKKRILMSHSEKLALGYSLLTSSSVSDIKIMKNLRICEDCHSFMSGVSGLSGRVIIIRDNKRFHHFRNGFCSCGNFW</sequence>
<accession>A0A9P0ZX85</accession>
<dbReference type="InterPro" id="IPR011990">
    <property type="entry name" value="TPR-like_helical_dom_sf"/>
</dbReference>